<dbReference type="InterPro" id="IPR000700">
    <property type="entry name" value="PAS-assoc_C"/>
</dbReference>
<dbReference type="GO" id="GO:0006355">
    <property type="term" value="P:regulation of DNA-templated transcription"/>
    <property type="evidence" value="ECO:0007669"/>
    <property type="project" value="InterPro"/>
</dbReference>
<dbReference type="InterPro" id="IPR001610">
    <property type="entry name" value="PAC"/>
</dbReference>
<dbReference type="SMART" id="SM00086">
    <property type="entry name" value="PAC"/>
    <property type="match status" value="3"/>
</dbReference>
<dbReference type="CDD" id="cd00130">
    <property type="entry name" value="PAS"/>
    <property type="match status" value="1"/>
</dbReference>
<dbReference type="SMART" id="SM00387">
    <property type="entry name" value="HATPase_c"/>
    <property type="match status" value="1"/>
</dbReference>
<dbReference type="SUPFAM" id="SSF52172">
    <property type="entry name" value="CheY-like"/>
    <property type="match status" value="1"/>
</dbReference>
<dbReference type="InterPro" id="IPR013767">
    <property type="entry name" value="PAS_fold"/>
</dbReference>
<dbReference type="CDD" id="cd16434">
    <property type="entry name" value="CheB-CheR_fusion"/>
    <property type="match status" value="1"/>
</dbReference>
<dbReference type="Pfam" id="PF00072">
    <property type="entry name" value="Response_reg"/>
    <property type="match status" value="1"/>
</dbReference>
<evidence type="ECO:0000259" key="12">
    <source>
        <dbReference type="PROSITE" id="PS50122"/>
    </source>
</evidence>
<dbReference type="PROSITE" id="PS50123">
    <property type="entry name" value="CHER"/>
    <property type="match status" value="1"/>
</dbReference>
<dbReference type="PROSITE" id="PS50113">
    <property type="entry name" value="PAC"/>
    <property type="match status" value="1"/>
</dbReference>
<dbReference type="SMART" id="SM00388">
    <property type="entry name" value="HisKA"/>
    <property type="match status" value="1"/>
</dbReference>
<gene>
    <name evidence="14" type="ORF">CRD36_03595</name>
</gene>
<evidence type="ECO:0000259" key="8">
    <source>
        <dbReference type="PROSITE" id="PS50109"/>
    </source>
</evidence>
<dbReference type="Gene3D" id="3.30.450.20">
    <property type="entry name" value="PAS domain"/>
    <property type="match status" value="3"/>
</dbReference>
<dbReference type="Pfam" id="PF13426">
    <property type="entry name" value="PAS_9"/>
    <property type="match status" value="1"/>
</dbReference>
<dbReference type="InterPro" id="IPR011006">
    <property type="entry name" value="CheY-like_superfamily"/>
</dbReference>
<feature type="domain" description="PAS" evidence="10">
    <location>
        <begin position="1055"/>
        <end position="1109"/>
    </location>
</feature>
<keyword evidence="15" id="KW-1185">Reference proteome</keyword>
<evidence type="ECO:0000256" key="1">
    <source>
        <dbReference type="ARBA" id="ARBA00000085"/>
    </source>
</evidence>
<evidence type="ECO:0000256" key="5">
    <source>
        <dbReference type="PROSITE-ProRule" id="PRU00169"/>
    </source>
</evidence>
<dbReference type="Pfam" id="PF02518">
    <property type="entry name" value="HATPase_c"/>
    <property type="match status" value="1"/>
</dbReference>
<evidence type="ECO:0000256" key="6">
    <source>
        <dbReference type="SAM" id="Coils"/>
    </source>
</evidence>
<dbReference type="EC" id="2.7.13.3" evidence="2"/>
<dbReference type="PANTHER" id="PTHR24422:SF27">
    <property type="entry name" value="PROTEIN-GLUTAMATE O-METHYLTRANSFERASE"/>
    <property type="match status" value="1"/>
</dbReference>
<feature type="active site" evidence="4">
    <location>
        <position position="131"/>
    </location>
</feature>
<dbReference type="GO" id="GO:0008757">
    <property type="term" value="F:S-adenosylmethionine-dependent methyltransferase activity"/>
    <property type="evidence" value="ECO:0007669"/>
    <property type="project" value="InterPro"/>
</dbReference>
<dbReference type="SUPFAM" id="SSF53335">
    <property type="entry name" value="S-adenosyl-L-methionine-dependent methyltransferases"/>
    <property type="match status" value="1"/>
</dbReference>
<evidence type="ECO:0000259" key="9">
    <source>
        <dbReference type="PROSITE" id="PS50110"/>
    </source>
</evidence>
<organism evidence="14 15">
    <name type="scientific">Paremcibacter congregatus</name>
    <dbReference type="NCBI Taxonomy" id="2043170"/>
    <lineage>
        <taxon>Bacteria</taxon>
        <taxon>Pseudomonadati</taxon>
        <taxon>Pseudomonadota</taxon>
        <taxon>Alphaproteobacteria</taxon>
        <taxon>Emcibacterales</taxon>
        <taxon>Emcibacteraceae</taxon>
        <taxon>Paremcibacter</taxon>
    </lineage>
</organism>
<dbReference type="InterPro" id="IPR050903">
    <property type="entry name" value="Bact_Chemotaxis_MeTrfase"/>
</dbReference>
<dbReference type="NCBIfam" id="TIGR00229">
    <property type="entry name" value="sensory_box"/>
    <property type="match status" value="2"/>
</dbReference>
<dbReference type="GO" id="GO:0005737">
    <property type="term" value="C:cytoplasm"/>
    <property type="evidence" value="ECO:0007669"/>
    <property type="project" value="InterPro"/>
</dbReference>
<dbReference type="PRINTS" id="PR00996">
    <property type="entry name" value="CHERMTFRASE"/>
</dbReference>
<dbReference type="Gene3D" id="3.40.50.2300">
    <property type="match status" value="1"/>
</dbReference>
<feature type="active site" evidence="4">
    <location>
        <position position="223"/>
    </location>
</feature>
<dbReference type="InterPro" id="IPR035965">
    <property type="entry name" value="PAS-like_dom_sf"/>
</dbReference>
<dbReference type="SUPFAM" id="SSF47384">
    <property type="entry name" value="Homodimeric domain of signal transducing histidine kinase"/>
    <property type="match status" value="1"/>
</dbReference>
<protein>
    <recommendedName>
        <fullName evidence="2">histidine kinase</fullName>
        <ecNumber evidence="2">2.7.13.3</ecNumber>
    </recommendedName>
</protein>
<feature type="domain" description="Response regulatory" evidence="9">
    <location>
        <begin position="1438"/>
        <end position="1550"/>
    </location>
</feature>
<dbReference type="InterPro" id="IPR001789">
    <property type="entry name" value="Sig_transdc_resp-reg_receiver"/>
</dbReference>
<dbReference type="SUPFAM" id="SSF55874">
    <property type="entry name" value="ATPase domain of HSP90 chaperone/DNA topoisomerase II/histidine kinase"/>
    <property type="match status" value="1"/>
</dbReference>
<evidence type="ECO:0000259" key="13">
    <source>
        <dbReference type="PROSITE" id="PS50123"/>
    </source>
</evidence>
<dbReference type="Gene3D" id="3.40.50.180">
    <property type="entry name" value="Methylesterase CheB, C-terminal domain"/>
    <property type="match status" value="1"/>
</dbReference>
<dbReference type="PROSITE" id="PS50122">
    <property type="entry name" value="CHEB"/>
    <property type="match status" value="1"/>
</dbReference>
<dbReference type="SMART" id="SM00448">
    <property type="entry name" value="REC"/>
    <property type="match status" value="1"/>
</dbReference>
<dbReference type="InterPro" id="IPR003661">
    <property type="entry name" value="HisK_dim/P_dom"/>
</dbReference>
<feature type="domain" description="CheR-type methyltransferase" evidence="13">
    <location>
        <begin position="303"/>
        <end position="567"/>
    </location>
</feature>
<dbReference type="PROSITE" id="PS50112">
    <property type="entry name" value="PAS"/>
    <property type="match status" value="1"/>
</dbReference>
<evidence type="ECO:0000259" key="10">
    <source>
        <dbReference type="PROSITE" id="PS50112"/>
    </source>
</evidence>
<evidence type="ECO:0000256" key="3">
    <source>
        <dbReference type="ARBA" id="ARBA00022500"/>
    </source>
</evidence>
<dbReference type="Pfam" id="PF00989">
    <property type="entry name" value="PAS"/>
    <property type="match status" value="1"/>
</dbReference>
<dbReference type="InterPro" id="IPR022642">
    <property type="entry name" value="CheR_C"/>
</dbReference>
<dbReference type="GO" id="GO:0000155">
    <property type="term" value="F:phosphorelay sensor kinase activity"/>
    <property type="evidence" value="ECO:0007669"/>
    <property type="project" value="InterPro"/>
</dbReference>
<dbReference type="InterPro" id="IPR029063">
    <property type="entry name" value="SAM-dependent_MTases_sf"/>
</dbReference>
<dbReference type="InParanoid" id="A0A2G4YWH1"/>
<dbReference type="Gene3D" id="3.30.565.10">
    <property type="entry name" value="Histidine kinase-like ATPase, C-terminal domain"/>
    <property type="match status" value="1"/>
</dbReference>
<dbReference type="InterPro" id="IPR035909">
    <property type="entry name" value="CheB_C"/>
</dbReference>
<sequence>MGDHLRHMVKHADCFFARSPCNMVFVKYYSILGPFLPSGWSKEGQCRAMASTSKPTQGSKVVKPRKKSRAKKASDITTDPVISDDRSELIFKNNTFPIVGLGASAGGLQAFTDFFKAMPADSGMAFVAIHHVDPDHESLMADLLAKHTSMSVVLAKDHTKVEPNHVYIIPPSYFLKIDNGVLYLTEPDARRGMRLPIDYFLTSLAEERKQNTVAVILSGTGSDGTAGVRSIKANGGMVIAQNPREASHDGMPRSAVASGSVDHVLRVNQMPKVIMDFCNHPYISKGKAAKVLGENARGSLGDIIDVLKAYSPINFEFYKEGTLLRRIERRMVLKHMDNSVDYLAFLKDSPDEVEKLFGDFLISVTSFFRDPESFKYLEKKVLHDLEAHQRSDKPIRVWVPGCASGEEAYSLAMLLIENITANRKHIKLQIFASDVDDRALEVARAGIYPGSIEADVSPARLKRFFIKEDHTYRVSPELRDSVVFANQNVLADAPFSKLDIISCRNLLIYLNSEAQERIIRMFHFALNDGGLLFLGSSETVSSFEELFQPLSKKFKLYKRVGKAHSRPYYFPIKPRVYGDVQTSSSTLPEMNRQTRLADVSQKFLVEHYAPVAVLINQKMELLFVQGPADMYLRVPAGESSQDLLAMARDGLRAKLGSTIRKSVLEGAEISSGGTVTRNGTTVPVAITVHPLDIEGNRLLLVTFIDKPLMENIPVPDEGERDNSEAYRHLEQELEATRIDLQTTVQDYERSTEELKAINEEAMSMNEEFQSTNEELETSKEELQSLNEELTTLNTQLQQKVDDERRMSDDLNNLLSSSGIATLFLDRQLSIMRFTPATRELFNVLVNDIGRPFGDITGKLDDPKLLKDAAMVLEDLTPVEVEVRSAEGRWYLRRILPYVTQAGKVDGVVLTFLDVTALKVLEQSNKAALRLTENIVDTVREPLLVLDGKFTIIKASRSFYKDFGTVQTKTVGVNLFDLQGGQWDLPALRKLLERILPDKTTIESFKVTLAFKAKGARTMLLNARQIQREGEGDELILMTIEDVTERDNAQKELQEREARLSAILNAIPEAVLTINEDGIIGSFSPAAVKIFGYAAKEVLGQSVNILMPKSDSGEGDGDLSHYMTSRDQMNNRIGQEIYAHCKDGSKVPIRLRVAEFWYDEKRHFIGVLHDLTEEKKRREELQRAQKMEAVGQLTGGIAHDFNNLLTVITGNLEMLDMQLEDETQRVLLGEAEEASALGAQLTNRLLAFSKRQTLEPKNVCLNDLITTMTPLLRRSLGEEITIVTRLADDLKPTLSDPGQIENTLLNLAINGRHAMPKGGVLTIETQNVYLDEDYAATQVDVEPGPYIALSVSDTGTGMSEDIRERAFEPFFSTKTPGSGFGLGLSMIYGFAKQSGGHVAIYSEEGVGTTINLYLPPAISTDVQDEKAESLPGDVSKNVVVLVVEDDERVRRLTVHRLEKLGYQVIATNNGREAVKTLKENDHIDLVLSDVIMPGGMTGFEVADEALKINPKLKILLASGYVDAKQAESNPHRFLRKPYSIKDLSNALADLLTE</sequence>
<feature type="domain" description="Histidine kinase" evidence="8">
    <location>
        <begin position="1195"/>
        <end position="1417"/>
    </location>
</feature>
<dbReference type="InterPro" id="IPR000780">
    <property type="entry name" value="CheR_MeTrfase"/>
</dbReference>
<evidence type="ECO:0000256" key="7">
    <source>
        <dbReference type="SAM" id="MobiDB-lite"/>
    </source>
</evidence>
<evidence type="ECO:0000256" key="4">
    <source>
        <dbReference type="PROSITE-ProRule" id="PRU00050"/>
    </source>
</evidence>
<comment type="caution">
    <text evidence="14">The sequence shown here is derived from an EMBL/GenBank/DDBJ whole genome shotgun (WGS) entry which is preliminary data.</text>
</comment>
<dbReference type="SMART" id="SM00091">
    <property type="entry name" value="PAS"/>
    <property type="match status" value="3"/>
</dbReference>
<dbReference type="InterPro" id="IPR036890">
    <property type="entry name" value="HATPase_C_sf"/>
</dbReference>
<dbReference type="SUPFAM" id="SSF52738">
    <property type="entry name" value="Methylesterase CheB, C-terminal domain"/>
    <property type="match status" value="1"/>
</dbReference>
<comment type="catalytic activity">
    <reaction evidence="1">
        <text>ATP + protein L-histidine = ADP + protein N-phospho-L-histidine.</text>
        <dbReference type="EC" id="2.7.13.3"/>
    </reaction>
</comment>
<dbReference type="InterPro" id="IPR005467">
    <property type="entry name" value="His_kinase_dom"/>
</dbReference>
<keyword evidence="3 4" id="KW-0145">Chemotaxis</keyword>
<dbReference type="PANTHER" id="PTHR24422">
    <property type="entry name" value="CHEMOTAXIS PROTEIN METHYLTRANSFERASE"/>
    <property type="match status" value="1"/>
</dbReference>
<dbReference type="InterPro" id="IPR003594">
    <property type="entry name" value="HATPase_dom"/>
</dbReference>
<dbReference type="InterPro" id="IPR036097">
    <property type="entry name" value="HisK_dim/P_sf"/>
</dbReference>
<keyword evidence="5" id="KW-0597">Phosphoprotein</keyword>
<feature type="domain" description="CheB-type methylesterase" evidence="12">
    <location>
        <begin position="95"/>
        <end position="275"/>
    </location>
</feature>
<dbReference type="GO" id="GO:0008984">
    <property type="term" value="F:protein-glutamate methylesterase activity"/>
    <property type="evidence" value="ECO:0007669"/>
    <property type="project" value="InterPro"/>
</dbReference>
<dbReference type="InterPro" id="IPR000014">
    <property type="entry name" value="PAS"/>
</dbReference>
<feature type="compositionally biased region" description="Basic residues" evidence="7">
    <location>
        <begin position="62"/>
        <end position="71"/>
    </location>
</feature>
<dbReference type="SUPFAM" id="SSF47757">
    <property type="entry name" value="Chemotaxis receptor methyltransferase CheR, N-terminal domain"/>
    <property type="match status" value="1"/>
</dbReference>
<dbReference type="Pfam" id="PF00512">
    <property type="entry name" value="HisKA"/>
    <property type="match status" value="1"/>
</dbReference>
<evidence type="ECO:0000259" key="11">
    <source>
        <dbReference type="PROSITE" id="PS50113"/>
    </source>
</evidence>
<keyword evidence="4" id="KW-0378">Hydrolase</keyword>
<feature type="modified residue" description="4-aspartylphosphate" evidence="5">
    <location>
        <position position="1488"/>
    </location>
</feature>
<dbReference type="Proteomes" id="UP000229730">
    <property type="component" value="Unassembled WGS sequence"/>
</dbReference>
<proteinExistence type="predicted"/>
<dbReference type="InterPro" id="IPR000673">
    <property type="entry name" value="Sig_transdc_resp-reg_Me-estase"/>
</dbReference>
<evidence type="ECO:0000256" key="2">
    <source>
        <dbReference type="ARBA" id="ARBA00012438"/>
    </source>
</evidence>
<accession>A0A2G4YWH1</accession>
<dbReference type="SUPFAM" id="SSF55785">
    <property type="entry name" value="PYP-like sensor domain (PAS domain)"/>
    <property type="match status" value="3"/>
</dbReference>
<dbReference type="Pfam" id="PF01739">
    <property type="entry name" value="CheR"/>
    <property type="match status" value="1"/>
</dbReference>
<evidence type="ECO:0000313" key="15">
    <source>
        <dbReference type="Proteomes" id="UP000229730"/>
    </source>
</evidence>
<feature type="domain" description="PAC" evidence="11">
    <location>
        <begin position="1130"/>
        <end position="1182"/>
    </location>
</feature>
<feature type="active site" evidence="4">
    <location>
        <position position="104"/>
    </location>
</feature>
<dbReference type="Pfam" id="PF01339">
    <property type="entry name" value="CheB_methylest"/>
    <property type="match status" value="1"/>
</dbReference>
<feature type="region of interest" description="Disordered" evidence="7">
    <location>
        <begin position="50"/>
        <end position="77"/>
    </location>
</feature>
<dbReference type="CDD" id="cd00082">
    <property type="entry name" value="HisKA"/>
    <property type="match status" value="1"/>
</dbReference>
<dbReference type="Pfam" id="PF13596">
    <property type="entry name" value="PAS_10"/>
    <property type="match status" value="1"/>
</dbReference>
<keyword evidence="6" id="KW-0175">Coiled coil</keyword>
<feature type="coiled-coil region" evidence="6">
    <location>
        <begin position="726"/>
        <end position="813"/>
    </location>
</feature>
<dbReference type="PROSITE" id="PS50109">
    <property type="entry name" value="HIS_KIN"/>
    <property type="match status" value="1"/>
</dbReference>
<dbReference type="Gene3D" id="1.10.287.130">
    <property type="match status" value="1"/>
</dbReference>
<dbReference type="PROSITE" id="PS50110">
    <property type="entry name" value="RESPONSE_REGULATORY"/>
    <property type="match status" value="1"/>
</dbReference>
<dbReference type="SMART" id="SM00138">
    <property type="entry name" value="MeTrc"/>
    <property type="match status" value="1"/>
</dbReference>
<name>A0A2G4YWH1_9PROT</name>
<reference evidence="14 15" key="1">
    <citation type="submission" date="2017-10" db="EMBL/GenBank/DDBJ databases">
        <title>Frigbacter circumglobatus gen. nov. sp. nov., isolated from sediment cultured in situ.</title>
        <authorList>
            <person name="Zhao Z."/>
        </authorList>
    </citation>
    <scope>NUCLEOTIDE SEQUENCE [LARGE SCALE GENOMIC DNA]</scope>
    <source>
        <strain evidence="14 15">ZYL</strain>
    </source>
</reference>
<dbReference type="InterPro" id="IPR022641">
    <property type="entry name" value="CheR_N"/>
</dbReference>
<dbReference type="Gene3D" id="3.40.50.150">
    <property type="entry name" value="Vaccinia Virus protein VP39"/>
    <property type="match status" value="1"/>
</dbReference>
<dbReference type="GO" id="GO:0006935">
    <property type="term" value="P:chemotaxis"/>
    <property type="evidence" value="ECO:0007669"/>
    <property type="project" value="UniProtKB-UniRule"/>
</dbReference>
<evidence type="ECO:0000313" key="14">
    <source>
        <dbReference type="EMBL" id="PHZ85776.1"/>
    </source>
</evidence>
<dbReference type="GO" id="GO:0000156">
    <property type="term" value="F:phosphorelay response regulator activity"/>
    <property type="evidence" value="ECO:0007669"/>
    <property type="project" value="InterPro"/>
</dbReference>
<dbReference type="Pfam" id="PF03705">
    <property type="entry name" value="CheR_N"/>
    <property type="match status" value="1"/>
</dbReference>
<dbReference type="EMBL" id="PDEM01000009">
    <property type="protein sequence ID" value="PHZ85776.1"/>
    <property type="molecule type" value="Genomic_DNA"/>
</dbReference>